<dbReference type="EMBL" id="QGUI02000010">
    <property type="protein sequence ID" value="MFO7190981.1"/>
    <property type="molecule type" value="Genomic_DNA"/>
</dbReference>
<sequence length="89" mass="9760">MTWNSGPMVPPPPGQSAADTGHERTVETDTLLFTTIAQSCPGIVRTLTLLIRELTEADLEPATMRMLGERIQRIGEAVSAHAKRSTWDE</sequence>
<evidence type="ECO:0000313" key="3">
    <source>
        <dbReference type="EMBL" id="PZN00476.1"/>
    </source>
</evidence>
<dbReference type="EMBL" id="QGUI01000086">
    <property type="protein sequence ID" value="PZN00476.1"/>
    <property type="molecule type" value="Genomic_DNA"/>
</dbReference>
<name>A0A2W4JRV2_9PSEU</name>
<reference evidence="2" key="2">
    <citation type="submission" date="2018-05" db="EMBL/GenBank/DDBJ databases">
        <authorList>
            <person name="Moura L."/>
            <person name="Setubal J.C."/>
        </authorList>
    </citation>
    <scope>NUCLEOTIDE SEQUENCE</scope>
    <source>
        <strain evidence="2">ZC4RG45</strain>
    </source>
</reference>
<reference evidence="2 4" key="3">
    <citation type="journal article" date="2021" name="BMC Genomics">
        <title>Genome-resolved metagenome and metatranscriptome analyses of thermophilic composting reveal key bacterial players and their metabolic interactions.</title>
        <authorList>
            <person name="Braga L.P.P."/>
            <person name="Pereira R.V."/>
            <person name="Martins L.F."/>
            <person name="Moura L.M.S."/>
            <person name="Sanchez F.B."/>
            <person name="Patane J.S.L."/>
            <person name="da Silva A.M."/>
            <person name="Setubal J.C."/>
        </authorList>
    </citation>
    <scope>NUCLEOTIDE SEQUENCE [LARGE SCALE GENOMIC DNA]</scope>
    <source>
        <strain evidence="2">ZC4RG45</strain>
    </source>
</reference>
<proteinExistence type="predicted"/>
<organism evidence="3">
    <name type="scientific">Thermocrispum agreste</name>
    <dbReference type="NCBI Taxonomy" id="37925"/>
    <lineage>
        <taxon>Bacteria</taxon>
        <taxon>Bacillati</taxon>
        <taxon>Actinomycetota</taxon>
        <taxon>Actinomycetes</taxon>
        <taxon>Pseudonocardiales</taxon>
        <taxon>Pseudonocardiaceae</taxon>
        <taxon>Thermocrispum</taxon>
    </lineage>
</organism>
<reference evidence="2" key="4">
    <citation type="submission" date="2023-08" db="EMBL/GenBank/DDBJ databases">
        <authorList>
            <person name="Guima S.E.S."/>
            <person name="Martins L.F."/>
            <person name="Silva A.M."/>
            <person name="Setubal J.C."/>
        </authorList>
    </citation>
    <scope>NUCLEOTIDE SEQUENCE</scope>
    <source>
        <strain evidence="2">ZC4RG45</strain>
    </source>
</reference>
<gene>
    <name evidence="2" type="ORF">DIU77_001885</name>
    <name evidence="3" type="ORF">DIU77_03610</name>
</gene>
<reference evidence="3" key="1">
    <citation type="submission" date="2018-05" db="EMBL/GenBank/DDBJ databases">
        <authorList>
            <person name="Lanie J.A."/>
            <person name="Ng W.-L."/>
            <person name="Kazmierczak K.M."/>
            <person name="Andrzejewski T.M."/>
            <person name="Davidsen T.M."/>
            <person name="Wayne K.J."/>
            <person name="Tettelin H."/>
            <person name="Glass J.I."/>
            <person name="Rusch D."/>
            <person name="Podicherti R."/>
            <person name="Tsui H.-C.T."/>
            <person name="Winkler M.E."/>
        </authorList>
    </citation>
    <scope>NUCLEOTIDE SEQUENCE</scope>
    <source>
        <strain evidence="3">ZC4RG45</strain>
    </source>
</reference>
<protein>
    <submittedName>
        <fullName evidence="3">Uncharacterized protein</fullName>
    </submittedName>
</protein>
<evidence type="ECO:0000313" key="4">
    <source>
        <dbReference type="Proteomes" id="UP000249324"/>
    </source>
</evidence>
<dbReference type="AlphaFoldDB" id="A0A2W4JRV2"/>
<accession>A0A2W4JRV2</accession>
<evidence type="ECO:0000256" key="1">
    <source>
        <dbReference type="SAM" id="MobiDB-lite"/>
    </source>
</evidence>
<dbReference type="Proteomes" id="UP000249324">
    <property type="component" value="Unassembled WGS sequence"/>
</dbReference>
<comment type="caution">
    <text evidence="3">The sequence shown here is derived from an EMBL/GenBank/DDBJ whole genome shotgun (WGS) entry which is preliminary data.</text>
</comment>
<feature type="region of interest" description="Disordered" evidence="1">
    <location>
        <begin position="1"/>
        <end position="26"/>
    </location>
</feature>
<evidence type="ECO:0000313" key="2">
    <source>
        <dbReference type="EMBL" id="MFO7190981.1"/>
    </source>
</evidence>